<organism evidence="5 6">
    <name type="scientific">Oribacterium parvum ACB1</name>
    <dbReference type="NCBI Taxonomy" id="796943"/>
    <lineage>
        <taxon>Bacteria</taxon>
        <taxon>Bacillati</taxon>
        <taxon>Bacillota</taxon>
        <taxon>Clostridia</taxon>
        <taxon>Lachnospirales</taxon>
        <taxon>Lachnospiraceae</taxon>
        <taxon>Oribacterium</taxon>
    </lineage>
</organism>
<evidence type="ECO:0000313" key="5">
    <source>
        <dbReference type="EMBL" id="EHL14213.1"/>
    </source>
</evidence>
<keyword evidence="2" id="KW-0812">Transmembrane</keyword>
<dbReference type="RefSeq" id="WP_009533933.1">
    <property type="nucleotide sequence ID" value="NZ_KE148312.1"/>
</dbReference>
<feature type="region of interest" description="Disordered" evidence="1">
    <location>
        <begin position="49"/>
        <end position="79"/>
    </location>
</feature>
<dbReference type="STRING" id="796943.HMPREF9625_00056"/>
<dbReference type="InterPro" id="IPR008454">
    <property type="entry name" value="Collagen-bd_Cna-like_B-typ_dom"/>
</dbReference>
<dbReference type="EMBL" id="AFZC02000003">
    <property type="protein sequence ID" value="EHL14213.1"/>
    <property type="molecule type" value="Genomic_DNA"/>
</dbReference>
<feature type="domain" description="CNA-B" evidence="3">
    <location>
        <begin position="590"/>
        <end position="674"/>
    </location>
</feature>
<dbReference type="CDD" id="cd00222">
    <property type="entry name" value="CollagenBindB"/>
    <property type="match status" value="2"/>
</dbReference>
<proteinExistence type="predicted"/>
<dbReference type="Pfam" id="PF05738">
    <property type="entry name" value="Cna_B"/>
    <property type="match status" value="2"/>
</dbReference>
<sequence length="830" mass="92641">MKAKRRIIAFLFSVLMIWQGYSFAKAEGEAEMPLFIAESSAENAETVEIEESARENLNSSEELSERETSDSRVASDEFSEFTENGVNVTDAELLSDTNTDVSLLSTDRQEEDTTYAYTAPQGFSKSVRGEVHEIKDDDGNFHYIMEYVIRFDAKSFEGTHNENGYDSVQFVDRLGASNFGYFMPYSLNPGYSTEYDSLYQPVLRRGVWRSGEWKVAQNGKKYFEPAADDANPGPIYSLRSDAEGLQPAEDETIYPDFVHDGKDNPVGFTCNLDHIAPNEGFELRYFVELHEFPENGSSYNNSAKLVGIDTEEINSFYKIQQNLNTFQGKKHSIRIKKTDKASGEALHGAEFMLTKKYSNYNKMVTTWSDGEVTIDNLTDGEYEIVEVDPPSGYKLDKTVHSVLIKEEDNKAVYLLDLTNKKINPNTRDIIVEKKWALTVKPGTPSPASLLDDYLSGRLPVFDDSLHDSLLSDTADFDSHDVLSDDRENNRLPAASPFDVLMDHFTSDTSRVKVYLLVNGEKKEELSAILSDDNDWQHTFEEMPRKGEDGKDIDYSVKEEPVKGYKAAISGTQDTKFTITNYYDEDDSFVIPVTKIWEGKGKRPKEIVVELWGNGSYLDSATVSAVNDWQHNFFVLKEKNGEKIEYTVKEVEVPGYTSTVENRLDSGRGFIITNTSNTPPEEENTPDPPKGNDNPPTPGTNENTPPKPNDNGGTPPTPSRGGNTPGNPGGGGSTPPRVMETPPAGGTTPPPAPMNPPENVLGVDRPTPNPAENSPKVHDTNRTPKVLAQGRGWTKTFDRSAIYLYLSFFLLSLTGLAFVVIQRKRNAENKM</sequence>
<evidence type="ECO:0000256" key="2">
    <source>
        <dbReference type="SAM" id="Phobius"/>
    </source>
</evidence>
<feature type="domain" description="SpaA-like prealbumin fold" evidence="4">
    <location>
        <begin position="332"/>
        <end position="411"/>
    </location>
</feature>
<dbReference type="Pfam" id="PF17802">
    <property type="entry name" value="SpaA"/>
    <property type="match status" value="1"/>
</dbReference>
<dbReference type="PATRIC" id="fig|796943.3.peg.63"/>
<dbReference type="AlphaFoldDB" id="G9WK16"/>
<name>G9WK16_9FIRM</name>
<dbReference type="SUPFAM" id="SSF49478">
    <property type="entry name" value="Cna protein B-type domain"/>
    <property type="match status" value="3"/>
</dbReference>
<protein>
    <recommendedName>
        <fullName evidence="7">CNA-B domain-containing protein</fullName>
    </recommendedName>
</protein>
<comment type="caution">
    <text evidence="5">The sequence shown here is derived from an EMBL/GenBank/DDBJ whole genome shotgun (WGS) entry which is preliminary data.</text>
</comment>
<dbReference type="InterPro" id="IPR041033">
    <property type="entry name" value="SpaA_PFL_dom_1"/>
</dbReference>
<reference evidence="5" key="2">
    <citation type="submission" date="2013-03" db="EMBL/GenBank/DDBJ databases">
        <title>The Genome Sequence of Oribacterium sp. ACB1.</title>
        <authorList>
            <consortium name="The Broad Institute Genomics Platform"/>
            <consortium name="The Broad Institute Genome Sequencing Center for Infectious Disease"/>
            <person name="Earl A."/>
            <person name="Ward D."/>
            <person name="Feldgarden M."/>
            <person name="Gevers D."/>
            <person name="Sizova M."/>
            <person name="Hazen A."/>
            <person name="Epstein S."/>
            <person name="Walker B."/>
            <person name="Young S."/>
            <person name="Zeng Q."/>
            <person name="Gargeya S."/>
            <person name="Fitzgerald M."/>
            <person name="Haas B."/>
            <person name="Abouelleil A."/>
            <person name="Allen A.W."/>
            <person name="Alvarado L."/>
            <person name="Arachchi H.M."/>
            <person name="Berlin A.M."/>
            <person name="Chapman S.B."/>
            <person name="Gainer-Dewar J."/>
            <person name="Goldberg J."/>
            <person name="Griggs A."/>
            <person name="Gujja S."/>
            <person name="Hansen M."/>
            <person name="Howarth C."/>
            <person name="Imamovic A."/>
            <person name="Ireland A."/>
            <person name="Larimer J."/>
            <person name="McCowan C."/>
            <person name="Murphy C."/>
            <person name="Pearson M."/>
            <person name="Poon T.W."/>
            <person name="Priest M."/>
            <person name="Roberts A."/>
            <person name="Saif S."/>
            <person name="Shea T."/>
            <person name="Sisk P."/>
            <person name="Sykes S."/>
            <person name="Wortman J."/>
            <person name="Nusbaum C."/>
            <person name="Birren B."/>
        </authorList>
    </citation>
    <scope>NUCLEOTIDE SEQUENCE [LARGE SCALE GENOMIC DNA]</scope>
    <source>
        <strain evidence="5">ACB1</strain>
    </source>
</reference>
<evidence type="ECO:0008006" key="7">
    <source>
        <dbReference type="Google" id="ProtNLM"/>
    </source>
</evidence>
<evidence type="ECO:0000259" key="3">
    <source>
        <dbReference type="Pfam" id="PF05738"/>
    </source>
</evidence>
<keyword evidence="2" id="KW-0472">Membrane</keyword>
<accession>G9WK16</accession>
<dbReference type="Gene3D" id="2.60.40.10">
    <property type="entry name" value="Immunoglobulins"/>
    <property type="match status" value="1"/>
</dbReference>
<gene>
    <name evidence="5" type="ORF">HMPREF9625_00056</name>
</gene>
<feature type="domain" description="CNA-B" evidence="3">
    <location>
        <begin position="507"/>
        <end position="580"/>
    </location>
</feature>
<feature type="compositionally biased region" description="Basic and acidic residues" evidence="1">
    <location>
        <begin position="63"/>
        <end position="75"/>
    </location>
</feature>
<keyword evidence="2" id="KW-1133">Transmembrane helix</keyword>
<reference evidence="5" key="1">
    <citation type="submission" date="2011-08" db="EMBL/GenBank/DDBJ databases">
        <authorList>
            <consortium name="The Broad Institute Genome Sequencing Platform"/>
            <person name="Earl A."/>
            <person name="Ward D."/>
            <person name="Feldgarden M."/>
            <person name="Gevers D."/>
            <person name="Sizova M."/>
            <person name="Hazen A."/>
            <person name="Epstein S."/>
            <person name="Young S.K."/>
            <person name="Zeng Q."/>
            <person name="Gargeya S."/>
            <person name="Fitzgerald M."/>
            <person name="Haas B."/>
            <person name="Abouelleil A."/>
            <person name="Alvarado L."/>
            <person name="Arachchi H.M."/>
            <person name="Berlin A."/>
            <person name="Brown A."/>
            <person name="Chapman S.B."/>
            <person name="Chen Z."/>
            <person name="Dunbar C."/>
            <person name="Freedman E."/>
            <person name="Gearin G."/>
            <person name="Gellesch M."/>
            <person name="Goldberg J."/>
            <person name="Griggs A."/>
            <person name="Gujja S."/>
            <person name="Heiman D."/>
            <person name="Howarth C."/>
            <person name="Larson L."/>
            <person name="Lui A."/>
            <person name="MacDonald P.J.P."/>
            <person name="Montmayeur A."/>
            <person name="Murphy C."/>
            <person name="Neiman D."/>
            <person name="Pearson M."/>
            <person name="Priest M."/>
            <person name="Roberts A."/>
            <person name="Saif S."/>
            <person name="Shea T."/>
            <person name="Shenoy N."/>
            <person name="Sisk P."/>
            <person name="Stolte C."/>
            <person name="Sykes S."/>
            <person name="Wortman J."/>
            <person name="Nusbaum C."/>
            <person name="Birren B."/>
        </authorList>
    </citation>
    <scope>NUCLEOTIDE SEQUENCE</scope>
    <source>
        <strain evidence="5">ACB1</strain>
    </source>
</reference>
<evidence type="ECO:0000256" key="1">
    <source>
        <dbReference type="SAM" id="MobiDB-lite"/>
    </source>
</evidence>
<feature type="compositionally biased region" description="Low complexity" evidence="1">
    <location>
        <begin position="690"/>
        <end position="703"/>
    </location>
</feature>
<keyword evidence="6" id="KW-1185">Reference proteome</keyword>
<feature type="region of interest" description="Disordered" evidence="1">
    <location>
        <begin position="659"/>
        <end position="784"/>
    </location>
</feature>
<dbReference type="Proteomes" id="UP000018461">
    <property type="component" value="Unassembled WGS sequence"/>
</dbReference>
<feature type="compositionally biased region" description="Low complexity" evidence="1">
    <location>
        <begin position="733"/>
        <end position="746"/>
    </location>
</feature>
<dbReference type="HOGENOM" id="CLU_017815_0_0_9"/>
<dbReference type="InterPro" id="IPR013783">
    <property type="entry name" value="Ig-like_fold"/>
</dbReference>
<feature type="transmembrane region" description="Helical" evidence="2">
    <location>
        <begin position="801"/>
        <end position="820"/>
    </location>
</feature>
<feature type="compositionally biased region" description="Gly residues" evidence="1">
    <location>
        <begin position="722"/>
        <end position="732"/>
    </location>
</feature>
<evidence type="ECO:0000313" key="6">
    <source>
        <dbReference type="Proteomes" id="UP000018461"/>
    </source>
</evidence>
<dbReference type="Gene3D" id="2.60.40.1140">
    <property type="entry name" value="Collagen-binding surface protein Cna, B-type domain"/>
    <property type="match status" value="2"/>
</dbReference>
<evidence type="ECO:0000259" key="4">
    <source>
        <dbReference type="Pfam" id="PF17802"/>
    </source>
</evidence>